<dbReference type="InterPro" id="IPR055170">
    <property type="entry name" value="GFO_IDH_MocA-like_dom"/>
</dbReference>
<evidence type="ECO:0000313" key="6">
    <source>
        <dbReference type="Proteomes" id="UP000189004"/>
    </source>
</evidence>
<feature type="domain" description="Gfo/Idh/MocA-like oxidoreductase N-terminal" evidence="3">
    <location>
        <begin position="5"/>
        <end position="119"/>
    </location>
</feature>
<evidence type="ECO:0000256" key="1">
    <source>
        <dbReference type="ARBA" id="ARBA00023002"/>
    </source>
</evidence>
<reference evidence="6" key="1">
    <citation type="submission" date="2016-08" db="EMBL/GenBank/DDBJ databases">
        <authorList>
            <person name="Tokovenko B."/>
            <person name="Kalinowski J."/>
        </authorList>
    </citation>
    <scope>NUCLEOTIDE SEQUENCE [LARGE SCALE GENOMIC DNA]</scope>
    <source>
        <strain evidence="6">UTMC102</strain>
    </source>
</reference>
<comment type="caution">
    <text evidence="5">The sequence shown here is derived from an EMBL/GenBank/DDBJ whole genome shotgun (WGS) entry which is preliminary data.</text>
</comment>
<keyword evidence="6" id="KW-1185">Reference proteome</keyword>
<accession>A0A1V3BYA3</accession>
<dbReference type="PANTHER" id="PTHR43818:SF11">
    <property type="entry name" value="BCDNA.GH03377"/>
    <property type="match status" value="1"/>
</dbReference>
<dbReference type="GO" id="GO:0000166">
    <property type="term" value="F:nucleotide binding"/>
    <property type="evidence" value="ECO:0007669"/>
    <property type="project" value="InterPro"/>
</dbReference>
<feature type="compositionally biased region" description="Gly residues" evidence="2">
    <location>
        <begin position="236"/>
        <end position="248"/>
    </location>
</feature>
<name>A0A1V3BYA3_9ACTN</name>
<feature type="domain" description="GFO/IDH/MocA-like oxidoreductase" evidence="4">
    <location>
        <begin position="140"/>
        <end position="216"/>
    </location>
</feature>
<sequence>MRPPLRVGLVGLGVISRFYLAALRTVPGLELVAVCDRNPAVLAARPAGVPGYTDHARMLDEAAPDAVVVTAPNDAHARICADALGWGAAVCVEKPLALDSAQAEPLTELARQRGTPLFTAFHRRYNSGVARLREDLVGRRVVEVTVRYLERIEEHAGTDTWYLDPDRCGGGCVADNGPNAFDLVESLLGPVDVVAARVDRDAAGTDRRAEVELRARGARAGGRPPVTGDGRRGGGRGRGPTVGDGPWAGGARARVLLDWSHPGERKDVEVRTDDGTDLRTDMLAGHPGFKGSLWHEYVGVLTEFEWRVREGLVEDPGGPSALKLVGDAYRLAAVEERRTQEGAR</sequence>
<dbReference type="Pfam" id="PF22725">
    <property type="entry name" value="GFO_IDH_MocA_C3"/>
    <property type="match status" value="1"/>
</dbReference>
<dbReference type="SUPFAM" id="SSF55347">
    <property type="entry name" value="Glyceraldehyde-3-phosphate dehydrogenase-like, C-terminal domain"/>
    <property type="match status" value="1"/>
</dbReference>
<organism evidence="5 6">
    <name type="scientific">Nocardiopsis sinuspersici</name>
    <dbReference type="NCBI Taxonomy" id="501010"/>
    <lineage>
        <taxon>Bacteria</taxon>
        <taxon>Bacillati</taxon>
        <taxon>Actinomycetota</taxon>
        <taxon>Actinomycetes</taxon>
        <taxon>Streptosporangiales</taxon>
        <taxon>Nocardiopsidaceae</taxon>
        <taxon>Nocardiopsis</taxon>
    </lineage>
</organism>
<dbReference type="InterPro" id="IPR000683">
    <property type="entry name" value="Gfo/Idh/MocA-like_OxRdtase_N"/>
</dbReference>
<proteinExistence type="predicted"/>
<protein>
    <submittedName>
        <fullName evidence="5">Oxidoreductase</fullName>
    </submittedName>
</protein>
<dbReference type="PANTHER" id="PTHR43818">
    <property type="entry name" value="BCDNA.GH03377"/>
    <property type="match status" value="1"/>
</dbReference>
<dbReference type="STRING" id="501010.NOSIN_06120"/>
<keyword evidence="1" id="KW-0560">Oxidoreductase</keyword>
<dbReference type="AlphaFoldDB" id="A0A1V3BYA3"/>
<feature type="region of interest" description="Disordered" evidence="2">
    <location>
        <begin position="218"/>
        <end position="248"/>
    </location>
</feature>
<dbReference type="EMBL" id="MCOK01000001">
    <property type="protein sequence ID" value="OOC53435.1"/>
    <property type="molecule type" value="Genomic_DNA"/>
</dbReference>
<dbReference type="Gene3D" id="3.30.360.10">
    <property type="entry name" value="Dihydrodipicolinate Reductase, domain 2"/>
    <property type="match status" value="2"/>
</dbReference>
<dbReference type="Proteomes" id="UP000189004">
    <property type="component" value="Unassembled WGS sequence"/>
</dbReference>
<evidence type="ECO:0000313" key="5">
    <source>
        <dbReference type="EMBL" id="OOC53435.1"/>
    </source>
</evidence>
<dbReference type="InterPro" id="IPR050463">
    <property type="entry name" value="Gfo/Idh/MocA_oxidrdct_glycsds"/>
</dbReference>
<dbReference type="OrthoDB" id="3251785at2"/>
<dbReference type="Pfam" id="PF01408">
    <property type="entry name" value="GFO_IDH_MocA"/>
    <property type="match status" value="1"/>
</dbReference>
<dbReference type="Gene3D" id="3.40.50.720">
    <property type="entry name" value="NAD(P)-binding Rossmann-like Domain"/>
    <property type="match status" value="1"/>
</dbReference>
<evidence type="ECO:0000256" key="2">
    <source>
        <dbReference type="SAM" id="MobiDB-lite"/>
    </source>
</evidence>
<evidence type="ECO:0000259" key="4">
    <source>
        <dbReference type="Pfam" id="PF22725"/>
    </source>
</evidence>
<evidence type="ECO:0000259" key="3">
    <source>
        <dbReference type="Pfam" id="PF01408"/>
    </source>
</evidence>
<dbReference type="InterPro" id="IPR036291">
    <property type="entry name" value="NAD(P)-bd_dom_sf"/>
</dbReference>
<gene>
    <name evidence="5" type="ORF">NOSIN_06120</name>
</gene>
<dbReference type="GO" id="GO:0016491">
    <property type="term" value="F:oxidoreductase activity"/>
    <property type="evidence" value="ECO:0007669"/>
    <property type="project" value="UniProtKB-KW"/>
</dbReference>
<dbReference type="RefSeq" id="WP_077689814.1">
    <property type="nucleotide sequence ID" value="NZ_MCOK01000001.1"/>
</dbReference>
<dbReference type="SUPFAM" id="SSF51735">
    <property type="entry name" value="NAD(P)-binding Rossmann-fold domains"/>
    <property type="match status" value="1"/>
</dbReference>